<keyword evidence="2" id="KW-0442">Lipid degradation</keyword>
<keyword evidence="2" id="KW-0378">Hydrolase</keyword>
<dbReference type="Gene3D" id="3.40.1090.10">
    <property type="entry name" value="Cytosolic phospholipase A2 catalytic domain"/>
    <property type="match status" value="1"/>
</dbReference>
<dbReference type="PANTHER" id="PTHR12406:SF7">
    <property type="entry name" value="PATATIN-LIKE PHOSPHOLIPASE DOMAIN-CONTAINING PROTEIN 4"/>
    <property type="match status" value="1"/>
</dbReference>
<evidence type="ECO:0000313" key="4">
    <source>
        <dbReference type="EMBL" id="KAJ0404850.1"/>
    </source>
</evidence>
<comment type="caution">
    <text evidence="4">The sequence shown here is derived from an EMBL/GenBank/DDBJ whole genome shotgun (WGS) entry which is preliminary data.</text>
</comment>
<comment type="caution">
    <text evidence="2">Lacks conserved residue(s) required for the propagation of feature annotation.</text>
</comment>
<dbReference type="GO" id="GO:0005737">
    <property type="term" value="C:cytoplasm"/>
    <property type="evidence" value="ECO:0007669"/>
    <property type="project" value="TreeGrafter"/>
</dbReference>
<feature type="short sequence motif" description="DGA/G" evidence="2">
    <location>
        <begin position="209"/>
        <end position="211"/>
    </location>
</feature>
<feature type="active site" description="Nucleophile" evidence="2">
    <location>
        <position position="93"/>
    </location>
</feature>
<evidence type="ECO:0000259" key="3">
    <source>
        <dbReference type="PROSITE" id="PS51635"/>
    </source>
</evidence>
<evidence type="ECO:0000256" key="2">
    <source>
        <dbReference type="PROSITE-ProRule" id="PRU01161"/>
    </source>
</evidence>
<dbReference type="SUPFAM" id="SSF52151">
    <property type="entry name" value="FabD/lysophospholipase-like"/>
    <property type="match status" value="1"/>
</dbReference>
<dbReference type="Proteomes" id="UP001209570">
    <property type="component" value="Unassembled WGS sequence"/>
</dbReference>
<dbReference type="GO" id="GO:0016020">
    <property type="term" value="C:membrane"/>
    <property type="evidence" value="ECO:0007669"/>
    <property type="project" value="TreeGrafter"/>
</dbReference>
<protein>
    <recommendedName>
        <fullName evidence="3">PNPLA domain-containing protein</fullName>
    </recommendedName>
</protein>
<dbReference type="EMBL" id="JAKCXM010000055">
    <property type="protein sequence ID" value="KAJ0404850.1"/>
    <property type="molecule type" value="Genomic_DNA"/>
</dbReference>
<feature type="active site" description="Proton acceptor" evidence="2">
    <location>
        <position position="209"/>
    </location>
</feature>
<dbReference type="GO" id="GO:0004806">
    <property type="term" value="F:triacylglycerol lipase activity"/>
    <property type="evidence" value="ECO:0007669"/>
    <property type="project" value="TreeGrafter"/>
</dbReference>
<evidence type="ECO:0000313" key="5">
    <source>
        <dbReference type="Proteomes" id="UP001209570"/>
    </source>
</evidence>
<dbReference type="InterPro" id="IPR016035">
    <property type="entry name" value="Acyl_Trfase/lysoPLipase"/>
</dbReference>
<proteinExistence type="predicted"/>
<sequence length="300" mass="33154">MHRTATMATRLRLVTRARLLSSRRDLDSAFARDVDARLRNLRAATSDAGVALEPRDFSFSGCGFLIPYHLGVAQALQDMGYLHPSRSRVAGASGGAIAALAIAANADLSLVLEDTKDVAAFGRSKGSWGKLELRLRELFDARFRDVDMDALANRLTVATQKVWPTRELVLTDAFESPQDLCDAVIASSFIPFYLSRQAMTTFRGELHIDGGFVKLVPEVAEHVRVCAFHADVLRRPDYEISPSMDATFPFSIWELARFALFPPESDVLDHLFQRGRLAAVLWAEADLADRAADRDVARGC</sequence>
<dbReference type="GO" id="GO:0005811">
    <property type="term" value="C:lipid droplet"/>
    <property type="evidence" value="ECO:0007669"/>
    <property type="project" value="TreeGrafter"/>
</dbReference>
<evidence type="ECO:0000256" key="1">
    <source>
        <dbReference type="ARBA" id="ARBA00023098"/>
    </source>
</evidence>
<dbReference type="GO" id="GO:0055088">
    <property type="term" value="P:lipid homeostasis"/>
    <property type="evidence" value="ECO:0007669"/>
    <property type="project" value="TreeGrafter"/>
</dbReference>
<dbReference type="PROSITE" id="PS51635">
    <property type="entry name" value="PNPLA"/>
    <property type="match status" value="1"/>
</dbReference>
<dbReference type="InterPro" id="IPR002641">
    <property type="entry name" value="PNPLA_dom"/>
</dbReference>
<keyword evidence="5" id="KW-1185">Reference proteome</keyword>
<dbReference type="Pfam" id="PF01734">
    <property type="entry name" value="Patatin"/>
    <property type="match status" value="1"/>
</dbReference>
<dbReference type="PANTHER" id="PTHR12406">
    <property type="entry name" value="CALCIUM-INDEPENDENT PHOSPHOLIPASE A2 IPLA2 -RELATED"/>
    <property type="match status" value="1"/>
</dbReference>
<dbReference type="GO" id="GO:0019433">
    <property type="term" value="P:triglyceride catabolic process"/>
    <property type="evidence" value="ECO:0007669"/>
    <property type="project" value="TreeGrafter"/>
</dbReference>
<accession>A0AAD5M572</accession>
<dbReference type="AlphaFoldDB" id="A0AAD5M572"/>
<reference evidence="4" key="1">
    <citation type="submission" date="2021-12" db="EMBL/GenBank/DDBJ databases">
        <title>Prjna785345.</title>
        <authorList>
            <person name="Rujirawat T."/>
            <person name="Krajaejun T."/>
        </authorList>
    </citation>
    <scope>NUCLEOTIDE SEQUENCE</scope>
    <source>
        <strain evidence="4">Pi057C3</strain>
    </source>
</reference>
<gene>
    <name evidence="4" type="ORF">P43SY_007932</name>
</gene>
<keyword evidence="1 2" id="KW-0443">Lipid metabolism</keyword>
<dbReference type="InterPro" id="IPR033562">
    <property type="entry name" value="PLPL"/>
</dbReference>
<name>A0AAD5M572_PYTIN</name>
<feature type="domain" description="PNPLA" evidence="3">
    <location>
        <begin position="57"/>
        <end position="222"/>
    </location>
</feature>
<organism evidence="4 5">
    <name type="scientific">Pythium insidiosum</name>
    <name type="common">Pythiosis disease agent</name>
    <dbReference type="NCBI Taxonomy" id="114742"/>
    <lineage>
        <taxon>Eukaryota</taxon>
        <taxon>Sar</taxon>
        <taxon>Stramenopiles</taxon>
        <taxon>Oomycota</taxon>
        <taxon>Peronosporomycetes</taxon>
        <taxon>Pythiales</taxon>
        <taxon>Pythiaceae</taxon>
        <taxon>Pythium</taxon>
    </lineage>
</organism>
<feature type="short sequence motif" description="GXSXG" evidence="2">
    <location>
        <begin position="91"/>
        <end position="95"/>
    </location>
</feature>